<proteinExistence type="predicted"/>
<gene>
    <name evidence="1" type="ORF">K1J60_30310</name>
</gene>
<sequence length="131" mass="14331">MLMPCGGSASTTADTMVRLVAKLRDWEPLDWDATFDALASVLDCQAPLDDELEELAQRLRGALMQIVTIAVAGLVDEDKEAAVLIARARTLRSVELPGNYWMALGHLRRLGWVTSELVELLSKTGHLKDAA</sequence>
<dbReference type="Pfam" id="PF19979">
    <property type="entry name" value="DUF6415"/>
    <property type="match status" value="1"/>
</dbReference>
<accession>A0ABX8XX84</accession>
<dbReference type="InterPro" id="IPR046300">
    <property type="entry name" value="DUF6415"/>
</dbReference>
<dbReference type="Proteomes" id="UP000827138">
    <property type="component" value="Chromosome"/>
</dbReference>
<organism evidence="1 2">
    <name type="scientific">Streptomyces akebiae</name>
    <dbReference type="NCBI Taxonomy" id="2865673"/>
    <lineage>
        <taxon>Bacteria</taxon>
        <taxon>Bacillati</taxon>
        <taxon>Actinomycetota</taxon>
        <taxon>Actinomycetes</taxon>
        <taxon>Kitasatosporales</taxon>
        <taxon>Streptomycetaceae</taxon>
        <taxon>Streptomyces</taxon>
    </lineage>
</organism>
<evidence type="ECO:0000313" key="1">
    <source>
        <dbReference type="EMBL" id="QYX80248.1"/>
    </source>
</evidence>
<protein>
    <submittedName>
        <fullName evidence="1">Uncharacterized protein</fullName>
    </submittedName>
</protein>
<dbReference type="EMBL" id="CP080647">
    <property type="protein sequence ID" value="QYX80248.1"/>
    <property type="molecule type" value="Genomic_DNA"/>
</dbReference>
<dbReference type="RefSeq" id="WP_220648975.1">
    <property type="nucleotide sequence ID" value="NZ_CP080647.1"/>
</dbReference>
<evidence type="ECO:0000313" key="2">
    <source>
        <dbReference type="Proteomes" id="UP000827138"/>
    </source>
</evidence>
<keyword evidence="2" id="KW-1185">Reference proteome</keyword>
<name>A0ABX8XX84_9ACTN</name>
<reference evidence="1 2" key="1">
    <citation type="submission" date="2021-08" db="EMBL/GenBank/DDBJ databases">
        <authorList>
            <person name="Ping M."/>
        </authorList>
    </citation>
    <scope>NUCLEOTIDE SEQUENCE [LARGE SCALE GENOMIC DNA]</scope>
    <source>
        <strain evidence="1 2">MG28</strain>
    </source>
</reference>